<dbReference type="RefSeq" id="WP_029161050.1">
    <property type="nucleotide sequence ID" value="NZ_CP009933.1"/>
</dbReference>
<evidence type="ECO:0000256" key="1">
    <source>
        <dbReference type="ARBA" id="ARBA00010605"/>
    </source>
</evidence>
<dbReference type="STRING" id="1548.CSCA_4149"/>
<dbReference type="InterPro" id="IPR020070">
    <property type="entry name" value="Ribosomal_bL9_N"/>
</dbReference>
<evidence type="ECO:0000313" key="11">
    <source>
        <dbReference type="Proteomes" id="UP000033115"/>
    </source>
</evidence>
<evidence type="ECO:0000313" key="10">
    <source>
        <dbReference type="EMBL" id="AKA71274.1"/>
    </source>
</evidence>
<accession>A0A0E3K3J0</accession>
<dbReference type="EMBL" id="CP009933">
    <property type="protein sequence ID" value="AKA71274.1"/>
    <property type="molecule type" value="Genomic_DNA"/>
</dbReference>
<dbReference type="HAMAP" id="MF_00503">
    <property type="entry name" value="Ribosomal_bL9"/>
    <property type="match status" value="1"/>
</dbReference>
<organism evidence="10 11">
    <name type="scientific">Clostridium scatologenes</name>
    <dbReference type="NCBI Taxonomy" id="1548"/>
    <lineage>
        <taxon>Bacteria</taxon>
        <taxon>Bacillati</taxon>
        <taxon>Bacillota</taxon>
        <taxon>Clostridia</taxon>
        <taxon>Eubacteriales</taxon>
        <taxon>Clostridiaceae</taxon>
        <taxon>Clostridium</taxon>
    </lineage>
</organism>
<dbReference type="PROSITE" id="PS00651">
    <property type="entry name" value="RIBOSOMAL_L9"/>
    <property type="match status" value="1"/>
</dbReference>
<dbReference type="FunFam" id="3.40.5.10:FF:000002">
    <property type="entry name" value="50S ribosomal protein L9"/>
    <property type="match status" value="1"/>
</dbReference>
<dbReference type="GO" id="GO:0006412">
    <property type="term" value="P:translation"/>
    <property type="evidence" value="ECO:0007669"/>
    <property type="project" value="UniProtKB-UniRule"/>
</dbReference>
<dbReference type="InterPro" id="IPR036935">
    <property type="entry name" value="Ribosomal_bL9_N_sf"/>
</dbReference>
<evidence type="ECO:0000256" key="6">
    <source>
        <dbReference type="ARBA" id="ARBA00035292"/>
    </source>
</evidence>
<sequence>MKVILLKDVKSVGKKGDIINASDGYARNYLLPKGLAQEATGTNVHILNNKKEAERRQKLAEIEAAQKTAESLKGKEINLSVKTGENGKLFGSITGKDIADELNKKYNLKVDKKKIIVDNIKQVGTYDVEVKLYPEISTKIKVIIAEK</sequence>
<protein>
    <recommendedName>
        <fullName evidence="6 7">Large ribosomal subunit protein bL9</fullName>
    </recommendedName>
</protein>
<dbReference type="Pfam" id="PF01281">
    <property type="entry name" value="Ribosomal_L9_N"/>
    <property type="match status" value="1"/>
</dbReference>
<dbReference type="Gene3D" id="3.10.430.100">
    <property type="entry name" value="Ribosomal protein L9, C-terminal domain"/>
    <property type="match status" value="1"/>
</dbReference>
<dbReference type="InterPro" id="IPR020069">
    <property type="entry name" value="Ribosomal_bL9_C"/>
</dbReference>
<keyword evidence="4 7" id="KW-0689">Ribosomal protein</keyword>
<comment type="similarity">
    <text evidence="1 7">Belongs to the bacterial ribosomal protein bL9 family.</text>
</comment>
<name>A0A0E3K3J0_CLOSL</name>
<proteinExistence type="inferred from homology"/>
<evidence type="ECO:0000256" key="2">
    <source>
        <dbReference type="ARBA" id="ARBA00022730"/>
    </source>
</evidence>
<evidence type="ECO:0000256" key="7">
    <source>
        <dbReference type="HAMAP-Rule" id="MF_00503"/>
    </source>
</evidence>
<dbReference type="SUPFAM" id="SSF55658">
    <property type="entry name" value="L9 N-domain-like"/>
    <property type="match status" value="1"/>
</dbReference>
<dbReference type="Proteomes" id="UP000033115">
    <property type="component" value="Chromosome"/>
</dbReference>
<keyword evidence="5 7" id="KW-0687">Ribonucleoprotein</keyword>
<evidence type="ECO:0000256" key="4">
    <source>
        <dbReference type="ARBA" id="ARBA00022980"/>
    </source>
</evidence>
<dbReference type="KEGG" id="csq:CSCA_4149"/>
<dbReference type="Gene3D" id="3.40.5.10">
    <property type="entry name" value="Ribosomal protein L9, N-terminal domain"/>
    <property type="match status" value="1"/>
</dbReference>
<evidence type="ECO:0000259" key="9">
    <source>
        <dbReference type="PROSITE" id="PS00651"/>
    </source>
</evidence>
<keyword evidence="2 7" id="KW-0699">rRNA-binding</keyword>
<dbReference type="AlphaFoldDB" id="A0A0E3K3J0"/>
<dbReference type="InterPro" id="IPR009027">
    <property type="entry name" value="Ribosomal_bL9/RNase_H1_N"/>
</dbReference>
<keyword evidence="11" id="KW-1185">Reference proteome</keyword>
<dbReference type="GO" id="GO:1990904">
    <property type="term" value="C:ribonucleoprotein complex"/>
    <property type="evidence" value="ECO:0007669"/>
    <property type="project" value="UniProtKB-KW"/>
</dbReference>
<dbReference type="Pfam" id="PF03948">
    <property type="entry name" value="Ribosomal_L9_C"/>
    <property type="match status" value="1"/>
</dbReference>
<dbReference type="HOGENOM" id="CLU_078938_3_0_9"/>
<evidence type="ECO:0000256" key="3">
    <source>
        <dbReference type="ARBA" id="ARBA00022884"/>
    </source>
</evidence>
<dbReference type="GO" id="GO:0005840">
    <property type="term" value="C:ribosome"/>
    <property type="evidence" value="ECO:0007669"/>
    <property type="project" value="UniProtKB-KW"/>
</dbReference>
<dbReference type="GO" id="GO:0003735">
    <property type="term" value="F:structural constituent of ribosome"/>
    <property type="evidence" value="ECO:0007669"/>
    <property type="project" value="InterPro"/>
</dbReference>
<dbReference type="NCBIfam" id="TIGR00158">
    <property type="entry name" value="L9"/>
    <property type="match status" value="1"/>
</dbReference>
<dbReference type="SUPFAM" id="SSF55653">
    <property type="entry name" value="Ribosomal protein L9 C-domain"/>
    <property type="match status" value="1"/>
</dbReference>
<reference evidence="10 11" key="1">
    <citation type="journal article" date="2015" name="J. Biotechnol.">
        <title>Complete genome sequence of a malodorant-producing acetogen, Clostridium scatologenes ATCC 25775(T).</title>
        <authorList>
            <person name="Zhu Z."/>
            <person name="Guo T."/>
            <person name="Zheng H."/>
            <person name="Song T."/>
            <person name="Ouyang P."/>
            <person name="Xie J."/>
        </authorList>
    </citation>
    <scope>NUCLEOTIDE SEQUENCE [LARGE SCALE GENOMIC DNA]</scope>
    <source>
        <strain evidence="10 11">ATCC 25775</strain>
    </source>
</reference>
<dbReference type="GO" id="GO:0019843">
    <property type="term" value="F:rRNA binding"/>
    <property type="evidence" value="ECO:0007669"/>
    <property type="project" value="UniProtKB-UniRule"/>
</dbReference>
<keyword evidence="8" id="KW-0175">Coiled coil</keyword>
<gene>
    <name evidence="7" type="primary">rplI</name>
    <name evidence="10" type="ORF">CSCA_4149</name>
</gene>
<keyword evidence="3 7" id="KW-0694">RNA-binding</keyword>
<evidence type="ECO:0000256" key="8">
    <source>
        <dbReference type="SAM" id="Coils"/>
    </source>
</evidence>
<dbReference type="InterPro" id="IPR036791">
    <property type="entry name" value="Ribosomal_bL9_C_sf"/>
</dbReference>
<dbReference type="PANTHER" id="PTHR21368">
    <property type="entry name" value="50S RIBOSOMAL PROTEIN L9"/>
    <property type="match status" value="1"/>
</dbReference>
<dbReference type="InterPro" id="IPR020594">
    <property type="entry name" value="Ribosomal_bL9_bac/chp"/>
</dbReference>
<feature type="coiled-coil region" evidence="8">
    <location>
        <begin position="48"/>
        <end position="75"/>
    </location>
</feature>
<feature type="domain" description="Ribosomal protein L9" evidence="9">
    <location>
        <begin position="13"/>
        <end position="40"/>
    </location>
</feature>
<dbReference type="InterPro" id="IPR000244">
    <property type="entry name" value="Ribosomal_bL9"/>
</dbReference>
<comment type="function">
    <text evidence="7">Binds to the 23S rRNA.</text>
</comment>
<evidence type="ECO:0000256" key="5">
    <source>
        <dbReference type="ARBA" id="ARBA00023274"/>
    </source>
</evidence>